<dbReference type="EMBL" id="JWIC01000007">
    <property type="protein sequence ID" value="KID56018.1"/>
    <property type="molecule type" value="Genomic_DNA"/>
</dbReference>
<dbReference type="RefSeq" id="WP_039610590.1">
    <property type="nucleotide sequence ID" value="NZ_JWIC01000007.1"/>
</dbReference>
<dbReference type="InterPro" id="IPR011990">
    <property type="entry name" value="TPR-like_helical_dom_sf"/>
</dbReference>
<dbReference type="InterPro" id="IPR016032">
    <property type="entry name" value="Sig_transdc_resp-reg_C-effctor"/>
</dbReference>
<dbReference type="InterPro" id="IPR001867">
    <property type="entry name" value="OmpR/PhoB-type_DNA-bd"/>
</dbReference>
<evidence type="ECO:0000313" key="4">
    <source>
        <dbReference type="EMBL" id="KID56018.1"/>
    </source>
</evidence>
<dbReference type="PROSITE" id="PS51755">
    <property type="entry name" value="OMPR_PHOB"/>
    <property type="match status" value="1"/>
</dbReference>
<dbReference type="Gene3D" id="1.25.40.10">
    <property type="entry name" value="Tetratricopeptide repeat domain"/>
    <property type="match status" value="1"/>
</dbReference>
<comment type="caution">
    <text evidence="4">The sequence shown here is derived from an EMBL/GenBank/DDBJ whole genome shotgun (WGS) entry which is preliminary data.</text>
</comment>
<gene>
    <name evidence="4" type="ORF">JF50_17025</name>
</gene>
<dbReference type="SUPFAM" id="SSF46894">
    <property type="entry name" value="C-terminal effector domain of the bipartite response regulators"/>
    <property type="match status" value="1"/>
</dbReference>
<protein>
    <recommendedName>
        <fullName evidence="3">OmpR/PhoB-type domain-containing protein</fullName>
    </recommendedName>
</protein>
<sequence length="460" mass="52669">MLKTANKGQWVINHRQLSLQNGTKVVELDPKQYALLVLLLKFKHQDVSKSQILSEVWGQRVVSEDAIYVAINGLRRLLGDDAKSPKYIKTISGVGYRWVGPPMCDALPSSLDSFLLKAALCLVAVSFVVFWQMPRSPVKQVIPDHLTEPFNHARFIVNNHPEQLDKAISLLKSISVEQPDLADPIYWLAKAHFSQLQPMSTSYQHDKQHIKTILERVLSSHPEHKGANLLYAKLIFMGEMNIQEAEAYFLNALPQSEAHHMYGQYLLAVGRTDEAMYHIETYQSMEPDGYSSESVAWVYMMSQQFDKAFEALDRLRPYSQSNKFYHVCLRAIYEQLGHFDLALEELIWVMKYEGYSDSDINMIEKHFAAHGMKGVYRWLLYHDTRKADVGHYSAPMSQARYAAAIGDTQLALHYLEQSRLAGQYAFMWIAADPHFLSLKQEKGFTQLVQNHILKVGISDI</sequence>
<dbReference type="InterPro" id="IPR036388">
    <property type="entry name" value="WH-like_DNA-bd_sf"/>
</dbReference>
<dbReference type="SMART" id="SM00862">
    <property type="entry name" value="Trans_reg_C"/>
    <property type="match status" value="1"/>
</dbReference>
<dbReference type="GO" id="GO:0006355">
    <property type="term" value="P:regulation of DNA-templated transcription"/>
    <property type="evidence" value="ECO:0007669"/>
    <property type="project" value="InterPro"/>
</dbReference>
<feature type="domain" description="OmpR/PhoB-type" evidence="3">
    <location>
        <begin position="1"/>
        <end position="100"/>
    </location>
</feature>
<evidence type="ECO:0000256" key="1">
    <source>
        <dbReference type="ARBA" id="ARBA00023125"/>
    </source>
</evidence>
<accession>A0A0C1MND9</accession>
<evidence type="ECO:0000259" key="3">
    <source>
        <dbReference type="PROSITE" id="PS51755"/>
    </source>
</evidence>
<proteinExistence type="predicted"/>
<dbReference type="Pfam" id="PF00486">
    <property type="entry name" value="Trans_reg_C"/>
    <property type="match status" value="1"/>
</dbReference>
<keyword evidence="1 2" id="KW-0238">DNA-binding</keyword>
<reference evidence="4 5" key="1">
    <citation type="submission" date="2014-12" db="EMBL/GenBank/DDBJ databases">
        <title>Draft Genome Sequence of Pseudoalteromonas luteoviolacea HI1.</title>
        <authorList>
            <person name="Asahina A.Y."/>
            <person name="Hadfield M.G."/>
        </authorList>
    </citation>
    <scope>NUCLEOTIDE SEQUENCE [LARGE SCALE GENOMIC DNA]</scope>
    <source>
        <strain evidence="4 5">HI1</strain>
    </source>
</reference>
<dbReference type="Proteomes" id="UP000031327">
    <property type="component" value="Unassembled WGS sequence"/>
</dbReference>
<dbReference type="GO" id="GO:0000160">
    <property type="term" value="P:phosphorelay signal transduction system"/>
    <property type="evidence" value="ECO:0007669"/>
    <property type="project" value="InterPro"/>
</dbReference>
<feature type="DNA-binding region" description="OmpR/PhoB-type" evidence="2">
    <location>
        <begin position="1"/>
        <end position="100"/>
    </location>
</feature>
<dbReference type="CDD" id="cd00383">
    <property type="entry name" value="trans_reg_C"/>
    <property type="match status" value="1"/>
</dbReference>
<dbReference type="GO" id="GO:0003677">
    <property type="term" value="F:DNA binding"/>
    <property type="evidence" value="ECO:0007669"/>
    <property type="project" value="UniProtKB-UniRule"/>
</dbReference>
<name>A0A0C1MND9_9GAMM</name>
<dbReference type="Gene3D" id="1.10.10.10">
    <property type="entry name" value="Winged helix-like DNA-binding domain superfamily/Winged helix DNA-binding domain"/>
    <property type="match status" value="1"/>
</dbReference>
<dbReference type="SUPFAM" id="SSF48452">
    <property type="entry name" value="TPR-like"/>
    <property type="match status" value="1"/>
</dbReference>
<dbReference type="OrthoDB" id="9180348at2"/>
<dbReference type="AlphaFoldDB" id="A0A0C1MND9"/>
<evidence type="ECO:0000256" key="2">
    <source>
        <dbReference type="PROSITE-ProRule" id="PRU01091"/>
    </source>
</evidence>
<organism evidence="4 5">
    <name type="scientific">Pseudoalteromonas luteoviolacea</name>
    <dbReference type="NCBI Taxonomy" id="43657"/>
    <lineage>
        <taxon>Bacteria</taxon>
        <taxon>Pseudomonadati</taxon>
        <taxon>Pseudomonadota</taxon>
        <taxon>Gammaproteobacteria</taxon>
        <taxon>Alteromonadales</taxon>
        <taxon>Pseudoalteromonadaceae</taxon>
        <taxon>Pseudoalteromonas</taxon>
    </lineage>
</organism>
<evidence type="ECO:0000313" key="5">
    <source>
        <dbReference type="Proteomes" id="UP000031327"/>
    </source>
</evidence>